<dbReference type="Proteomes" id="UP000677913">
    <property type="component" value="Unassembled WGS sequence"/>
</dbReference>
<feature type="domain" description="BioF2-like acetyltransferase" evidence="1">
    <location>
        <begin position="184"/>
        <end position="315"/>
    </location>
</feature>
<evidence type="ECO:0000259" key="1">
    <source>
        <dbReference type="Pfam" id="PF13480"/>
    </source>
</evidence>
<dbReference type="Gene3D" id="3.40.630.30">
    <property type="match status" value="1"/>
</dbReference>
<proteinExistence type="predicted"/>
<protein>
    <submittedName>
        <fullName evidence="2">GNAT family N-acetyltransferase</fullName>
    </submittedName>
</protein>
<dbReference type="InterPro" id="IPR038740">
    <property type="entry name" value="BioF2-like_GNAT_dom"/>
</dbReference>
<organism evidence="2 3">
    <name type="scientific">Actinocrinis puniceicyclus</name>
    <dbReference type="NCBI Taxonomy" id="977794"/>
    <lineage>
        <taxon>Bacteria</taxon>
        <taxon>Bacillati</taxon>
        <taxon>Actinomycetota</taxon>
        <taxon>Actinomycetes</taxon>
        <taxon>Catenulisporales</taxon>
        <taxon>Actinospicaceae</taxon>
        <taxon>Actinocrinis</taxon>
    </lineage>
</organism>
<dbReference type="SUPFAM" id="SSF55729">
    <property type="entry name" value="Acyl-CoA N-acyltransferases (Nat)"/>
    <property type="match status" value="1"/>
</dbReference>
<name>A0A8J8BEI6_9ACTN</name>
<dbReference type="AlphaFoldDB" id="A0A8J8BEI6"/>
<dbReference type="RefSeq" id="WP_211467804.1">
    <property type="nucleotide sequence ID" value="NZ_JAGSXH010000034.1"/>
</dbReference>
<dbReference type="EMBL" id="JAGSXH010000034">
    <property type="protein sequence ID" value="MBS2963789.1"/>
    <property type="molecule type" value="Genomic_DNA"/>
</dbReference>
<evidence type="ECO:0000313" key="2">
    <source>
        <dbReference type="EMBL" id="MBS2963789.1"/>
    </source>
</evidence>
<dbReference type="InterPro" id="IPR016181">
    <property type="entry name" value="Acyl_CoA_acyltransferase"/>
</dbReference>
<reference evidence="2" key="1">
    <citation type="submission" date="2021-04" db="EMBL/GenBank/DDBJ databases">
        <title>Genome based classification of Actinospica acidithermotolerans sp. nov., an actinobacterium isolated from an Indonesian hot spring.</title>
        <authorList>
            <person name="Kusuma A.B."/>
            <person name="Putra K.E."/>
            <person name="Nafisah S."/>
            <person name="Loh J."/>
            <person name="Nouioui I."/>
            <person name="Goodfellow M."/>
        </authorList>
    </citation>
    <scope>NUCLEOTIDE SEQUENCE</scope>
    <source>
        <strain evidence="2">DSM 45618</strain>
    </source>
</reference>
<accession>A0A8J8BEI6</accession>
<comment type="caution">
    <text evidence="2">The sequence shown here is derived from an EMBL/GenBank/DDBJ whole genome shotgun (WGS) entry which is preliminary data.</text>
</comment>
<sequence>MTGTVEIHDDVAAVPDWDDLAADSGAPVFYRSAFLSAYRESRLLPADAYAYLVLRDADRRARAALPVALLPRMDPLGALAVYEPSIATERGLISHTWHCYDTWLPSREGPADLDAVRTVLAAFQSLAAELSAPWYGLVNVDATGPLAAALTGLGAHGVPIDQRYVLDLPPGFDPADHLAALPGHQRYTLSLHRRRAERAGAVTRILEPGRGQPAAHDGLVASMEAGYFAPGGLHRLHRLLGPAARIIEVCVSGRVVGLGICLLDERSLHLWTCAADRSADEFSPFYVLFYEALKYAARLGVTRFECGRRYGEFKRRCGLRPVPLLAYVAPTHRPLDPSAR</sequence>
<evidence type="ECO:0000313" key="3">
    <source>
        <dbReference type="Proteomes" id="UP000677913"/>
    </source>
</evidence>
<dbReference type="Pfam" id="PF13480">
    <property type="entry name" value="Acetyltransf_6"/>
    <property type="match status" value="1"/>
</dbReference>
<keyword evidence="3" id="KW-1185">Reference proteome</keyword>
<gene>
    <name evidence="2" type="ORF">KGA66_12070</name>
</gene>